<dbReference type="AlphaFoldDB" id="A0A8C0C8Z5"/>
<dbReference type="Ensembl" id="ENSBMST00010003090.1">
    <property type="protein sequence ID" value="ENSBMSP00010002799.1"/>
    <property type="gene ID" value="ENSBMSG00010002103.1"/>
</dbReference>
<organism evidence="1">
    <name type="scientific">Balaenoptera musculus</name>
    <name type="common">Blue whale</name>
    <dbReference type="NCBI Taxonomy" id="9771"/>
    <lineage>
        <taxon>Eukaryota</taxon>
        <taxon>Metazoa</taxon>
        <taxon>Chordata</taxon>
        <taxon>Craniata</taxon>
        <taxon>Vertebrata</taxon>
        <taxon>Euteleostomi</taxon>
        <taxon>Mammalia</taxon>
        <taxon>Eutheria</taxon>
        <taxon>Laurasiatheria</taxon>
        <taxon>Artiodactyla</taxon>
        <taxon>Whippomorpha</taxon>
        <taxon>Cetacea</taxon>
        <taxon>Mysticeti</taxon>
        <taxon>Balaenopteridae</taxon>
        <taxon>Balaenoptera</taxon>
    </lineage>
</organism>
<evidence type="ECO:0000313" key="1">
    <source>
        <dbReference type="Ensembl" id="ENSBMSP00010002799.1"/>
    </source>
</evidence>
<accession>A0A8C0C8Z5</accession>
<reference evidence="1" key="1">
    <citation type="submission" date="2023-09" db="UniProtKB">
        <authorList>
            <consortium name="Ensembl"/>
        </authorList>
    </citation>
    <scope>IDENTIFICATION</scope>
</reference>
<sequence length="66" mass="7535">MTSLHLQHFIVQMSSANLAVFGQCCIFSPPEILPPSPSLIRLLQSIQITQLLFLRKPLSWPPSWIY</sequence>
<dbReference type="OMA" id="QCIQITQ"/>
<dbReference type="GeneTree" id="ENSGT00900000143593"/>
<name>A0A8C0C8Z5_BALMU</name>
<proteinExistence type="predicted"/>
<protein>
    <submittedName>
        <fullName evidence="1">Uncharacterized protein</fullName>
    </submittedName>
</protein>